<sequence>MLTDPWFQSWHPPGGLVADQHPFHGPVHMSNFSDFNNFGGYQFTQTTRTQARPDTLLPYLLSLSVIRPRLETKPIRQQVHPRPRSESNIRQRLPPTRHQSQTFRKSSILEQNIPLEKTGVDVHGDRIFVSMPKWKTGVPATLAVLPRVPRELSPKLVPYPNWQWHQTGK</sequence>
<name>A0A9N9S7X4_PHACE</name>
<accession>A0A9N9S7X4</accession>
<evidence type="ECO:0000256" key="4">
    <source>
        <dbReference type="ARBA" id="ARBA00022729"/>
    </source>
</evidence>
<dbReference type="EMBL" id="OU896707">
    <property type="protein sequence ID" value="CAG9812796.1"/>
    <property type="molecule type" value="Genomic_DNA"/>
</dbReference>
<dbReference type="OrthoDB" id="7776143at2759"/>
<dbReference type="InterPro" id="IPR011042">
    <property type="entry name" value="6-blade_b-propeller_TolB-like"/>
</dbReference>
<evidence type="ECO:0000313" key="6">
    <source>
        <dbReference type="EMBL" id="CAG9812796.1"/>
    </source>
</evidence>
<dbReference type="PANTHER" id="PTHR10009">
    <property type="entry name" value="PROTEIN YELLOW-RELATED"/>
    <property type="match status" value="1"/>
</dbReference>
<reference evidence="6" key="1">
    <citation type="submission" date="2022-01" db="EMBL/GenBank/DDBJ databases">
        <authorList>
            <person name="King R."/>
        </authorList>
    </citation>
    <scope>NUCLEOTIDE SEQUENCE</scope>
</reference>
<feature type="region of interest" description="Disordered" evidence="5">
    <location>
        <begin position="76"/>
        <end position="99"/>
    </location>
</feature>
<dbReference type="Proteomes" id="UP001153737">
    <property type="component" value="Chromosome 1"/>
</dbReference>
<reference evidence="6" key="2">
    <citation type="submission" date="2022-10" db="EMBL/GenBank/DDBJ databases">
        <authorList>
            <consortium name="ENA_rothamsted_submissions"/>
            <consortium name="culmorum"/>
            <person name="King R."/>
        </authorList>
    </citation>
    <scope>NUCLEOTIDE SEQUENCE</scope>
</reference>
<dbReference type="GO" id="GO:0005576">
    <property type="term" value="C:extracellular region"/>
    <property type="evidence" value="ECO:0007669"/>
    <property type="project" value="UniProtKB-SubCell"/>
</dbReference>
<comment type="subcellular location">
    <subcellularLocation>
        <location evidence="1">Secreted</location>
    </subcellularLocation>
</comment>
<organism evidence="6 7">
    <name type="scientific">Phaedon cochleariae</name>
    <name type="common">Mustard beetle</name>
    <dbReference type="NCBI Taxonomy" id="80249"/>
    <lineage>
        <taxon>Eukaryota</taxon>
        <taxon>Metazoa</taxon>
        <taxon>Ecdysozoa</taxon>
        <taxon>Arthropoda</taxon>
        <taxon>Hexapoda</taxon>
        <taxon>Insecta</taxon>
        <taxon>Pterygota</taxon>
        <taxon>Neoptera</taxon>
        <taxon>Endopterygota</taxon>
        <taxon>Coleoptera</taxon>
        <taxon>Polyphaga</taxon>
        <taxon>Cucujiformia</taxon>
        <taxon>Chrysomeloidea</taxon>
        <taxon>Chrysomelidae</taxon>
        <taxon>Chrysomelinae</taxon>
        <taxon>Chrysomelini</taxon>
        <taxon>Phaedon</taxon>
    </lineage>
</organism>
<dbReference type="PANTHER" id="PTHR10009:SF13">
    <property type="entry name" value="DOPAMINECHROME TAUTOMERASE"/>
    <property type="match status" value="1"/>
</dbReference>
<keyword evidence="3" id="KW-0964">Secreted</keyword>
<comment type="similarity">
    <text evidence="2">Belongs to the major royal jelly protein family.</text>
</comment>
<gene>
    <name evidence="6" type="ORF">PHAECO_LOCUS438</name>
</gene>
<evidence type="ECO:0000256" key="3">
    <source>
        <dbReference type="ARBA" id="ARBA00022525"/>
    </source>
</evidence>
<dbReference type="AlphaFoldDB" id="A0A9N9S7X4"/>
<keyword evidence="7" id="KW-1185">Reference proteome</keyword>
<evidence type="ECO:0000256" key="2">
    <source>
        <dbReference type="ARBA" id="ARBA00009127"/>
    </source>
</evidence>
<keyword evidence="4" id="KW-0732">Signal</keyword>
<proteinExistence type="inferred from homology"/>
<dbReference type="Gene3D" id="2.120.10.30">
    <property type="entry name" value="TolB, C-terminal domain"/>
    <property type="match status" value="1"/>
</dbReference>
<dbReference type="InterPro" id="IPR017996">
    <property type="entry name" value="MRJP/yellow-related"/>
</dbReference>
<evidence type="ECO:0000313" key="7">
    <source>
        <dbReference type="Proteomes" id="UP001153737"/>
    </source>
</evidence>
<protein>
    <submittedName>
        <fullName evidence="6">Uncharacterized protein</fullName>
    </submittedName>
</protein>
<evidence type="ECO:0000256" key="5">
    <source>
        <dbReference type="SAM" id="MobiDB-lite"/>
    </source>
</evidence>
<evidence type="ECO:0000256" key="1">
    <source>
        <dbReference type="ARBA" id="ARBA00004613"/>
    </source>
</evidence>